<dbReference type="KEGG" id="mpi:Mpet_0698"/>
<name>E1RIF9_METP4</name>
<dbReference type="GeneID" id="9743147"/>
<proteinExistence type="predicted"/>
<dbReference type="OrthoDB" id="116032at2157"/>
<dbReference type="EMBL" id="CP002117">
    <property type="protein sequence ID" value="ADN35472.1"/>
    <property type="molecule type" value="Genomic_DNA"/>
</dbReference>
<sequence length="278" mass="31553">MKILETFEIEDCSCIEPTLMDHLEDRYTDMAVMMAADEARLLIDEKEDPVALALHDSKNWFVSSYIFREPELGVIEKFEECGGDIYQENRDDYTDSIREYYCYEMVKEFPGVLEDNRPGRDILVRELLEEVFGSGCMGMKTATDFCCGSGVATSVLNDMGKDTLSFDLDASLISLGVQKKRLDPKRAMCIDGRAASVFCPESDLCLALMLGDINKMNYEIWESMIGEILAIGKKSLISVATERESKMVEKWLEEEDASVTSFENTRDPIYDRFVLVAE</sequence>
<keyword evidence="2" id="KW-1185">Reference proteome</keyword>
<evidence type="ECO:0008006" key="3">
    <source>
        <dbReference type="Google" id="ProtNLM"/>
    </source>
</evidence>
<protein>
    <recommendedName>
        <fullName evidence="3">Methyltransferase type 11</fullName>
    </recommendedName>
</protein>
<evidence type="ECO:0000313" key="2">
    <source>
        <dbReference type="Proteomes" id="UP000006565"/>
    </source>
</evidence>
<organism evidence="1 2">
    <name type="scientific">Methanolacinia petrolearia (strain DSM 11571 / OCM 486 / SEBR 4847)</name>
    <name type="common">Methanoplanus petrolearius</name>
    <dbReference type="NCBI Taxonomy" id="679926"/>
    <lineage>
        <taxon>Archaea</taxon>
        <taxon>Methanobacteriati</taxon>
        <taxon>Methanobacteriota</taxon>
        <taxon>Stenosarchaea group</taxon>
        <taxon>Methanomicrobia</taxon>
        <taxon>Methanomicrobiales</taxon>
        <taxon>Methanomicrobiaceae</taxon>
        <taxon>Methanolacinia</taxon>
    </lineage>
</organism>
<reference evidence="1 2" key="1">
    <citation type="journal article" date="2010" name="Stand. Genomic Sci.">
        <title>Complete genome sequence of Methanoplanus petrolearius type strain (SEBR 4847).</title>
        <authorList>
            <person name="Brambilla E."/>
            <person name="Djao O.D."/>
            <person name="Daligault H."/>
            <person name="Lapidus A."/>
            <person name="Lucas S."/>
            <person name="Hammon N."/>
            <person name="Nolan M."/>
            <person name="Tice H."/>
            <person name="Cheng J.F."/>
            <person name="Han C."/>
            <person name="Tapia R."/>
            <person name="Goodwin L."/>
            <person name="Pitluck S."/>
            <person name="Liolios K."/>
            <person name="Ivanova N."/>
            <person name="Mavromatis K."/>
            <person name="Mikhailova N."/>
            <person name="Pati A."/>
            <person name="Chen A."/>
            <person name="Palaniappan K."/>
            <person name="Land M."/>
            <person name="Hauser L."/>
            <person name="Chang Y.J."/>
            <person name="Jeffries C.D."/>
            <person name="Rohde M."/>
            <person name="Spring S."/>
            <person name="Sikorski J."/>
            <person name="Goker M."/>
            <person name="Woyke T."/>
            <person name="Bristow J."/>
            <person name="Eisen J.A."/>
            <person name="Markowitz V."/>
            <person name="Hugenholtz P."/>
            <person name="Kyrpides N.C."/>
            <person name="Klenk H.P."/>
        </authorList>
    </citation>
    <scope>NUCLEOTIDE SEQUENCE [LARGE SCALE GENOMIC DNA]</scope>
    <source>
        <strain evidence="2">DSM 11571 / OCM 486 / SEBR 4847</strain>
    </source>
</reference>
<dbReference type="AlphaFoldDB" id="E1RIF9"/>
<evidence type="ECO:0000313" key="1">
    <source>
        <dbReference type="EMBL" id="ADN35472.1"/>
    </source>
</evidence>
<dbReference type="eggNOG" id="arCOG03479">
    <property type="taxonomic scope" value="Archaea"/>
</dbReference>
<dbReference type="HOGENOM" id="CLU_999697_0_0_2"/>
<dbReference type="Proteomes" id="UP000006565">
    <property type="component" value="Chromosome"/>
</dbReference>
<dbReference type="RefSeq" id="WP_013328650.1">
    <property type="nucleotide sequence ID" value="NC_014507.1"/>
</dbReference>
<accession>E1RIF9</accession>
<gene>
    <name evidence="1" type="ordered locus">Mpet_0698</name>
</gene>